<evidence type="ECO:0000313" key="9">
    <source>
        <dbReference type="EMBL" id="UPM55381.1"/>
    </source>
</evidence>
<evidence type="ECO:0000313" key="10">
    <source>
        <dbReference type="Proteomes" id="UP000830639"/>
    </source>
</evidence>
<keyword evidence="3" id="KW-0813">Transport</keyword>
<accession>A0ABY4JNF5</accession>
<dbReference type="InterPro" id="IPR003593">
    <property type="entry name" value="AAA+_ATPase"/>
</dbReference>
<keyword evidence="6 9" id="KW-0067">ATP-binding</keyword>
<evidence type="ECO:0000256" key="3">
    <source>
        <dbReference type="ARBA" id="ARBA00022448"/>
    </source>
</evidence>
<evidence type="ECO:0000256" key="7">
    <source>
        <dbReference type="ARBA" id="ARBA00023136"/>
    </source>
</evidence>
<dbReference type="SMART" id="SM00382">
    <property type="entry name" value="AAA"/>
    <property type="match status" value="1"/>
</dbReference>
<sequence length="342" mass="37933">MKKQFDETILEVKNLQTYFYTDEGISKAVNGISFKLKKGETLGIVGESGSGKSITSLSLLRLIPSPPGKITGGSILFKGEDLLAKTEKQMRSIRGNEISMIFQEPMTSLNPVYSAGEQIAEAIRLHQKLSKKEAWDKAVEMLRLVGIPSPEKRAKQEPHELSGGMRQRVMIAMALACHPEVLIADEPTTALDVTIQAQILELIKSLQKDLGTAVILITHDLGVVYETCDRVAVMYAGRIVEYTSAKELYNNPKHPYTIGLLNSLPRLDMDQDELTTIPGTVPSPYNMPKGCSFAPRCAHAKPMCHESVPDLQTLDKNTEVSCWMYTSQWESDHTIKEKVGIE</sequence>
<proteinExistence type="inferred from homology"/>
<dbReference type="PANTHER" id="PTHR43297">
    <property type="entry name" value="OLIGOPEPTIDE TRANSPORT ATP-BINDING PROTEIN APPD"/>
    <property type="match status" value="1"/>
</dbReference>
<keyword evidence="4" id="KW-1003">Cell membrane</keyword>
<dbReference type="Pfam" id="PF08352">
    <property type="entry name" value="oligo_HPY"/>
    <property type="match status" value="1"/>
</dbReference>
<dbReference type="Proteomes" id="UP000830639">
    <property type="component" value="Chromosome"/>
</dbReference>
<keyword evidence="10" id="KW-1185">Reference proteome</keyword>
<dbReference type="RefSeq" id="WP_248268395.1">
    <property type="nucleotide sequence ID" value="NZ_CP096034.1"/>
</dbReference>
<organism evidence="9 10">
    <name type="scientific">Gottfriedia acidiceleris</name>
    <dbReference type="NCBI Taxonomy" id="371036"/>
    <lineage>
        <taxon>Bacteria</taxon>
        <taxon>Bacillati</taxon>
        <taxon>Bacillota</taxon>
        <taxon>Bacilli</taxon>
        <taxon>Bacillales</taxon>
        <taxon>Bacillaceae</taxon>
        <taxon>Gottfriedia</taxon>
    </lineage>
</organism>
<evidence type="ECO:0000259" key="8">
    <source>
        <dbReference type="PROSITE" id="PS50893"/>
    </source>
</evidence>
<evidence type="ECO:0000256" key="5">
    <source>
        <dbReference type="ARBA" id="ARBA00022741"/>
    </source>
</evidence>
<keyword evidence="5" id="KW-0547">Nucleotide-binding</keyword>
<evidence type="ECO:0000256" key="1">
    <source>
        <dbReference type="ARBA" id="ARBA00004202"/>
    </source>
</evidence>
<dbReference type="Gene3D" id="3.40.50.300">
    <property type="entry name" value="P-loop containing nucleotide triphosphate hydrolases"/>
    <property type="match status" value="1"/>
</dbReference>
<dbReference type="InterPro" id="IPR050388">
    <property type="entry name" value="ABC_Ni/Peptide_Import"/>
</dbReference>
<dbReference type="SUPFAM" id="SSF52540">
    <property type="entry name" value="P-loop containing nucleoside triphosphate hydrolases"/>
    <property type="match status" value="1"/>
</dbReference>
<gene>
    <name evidence="9" type="ORF">MY490_05930</name>
</gene>
<evidence type="ECO:0000256" key="4">
    <source>
        <dbReference type="ARBA" id="ARBA00022475"/>
    </source>
</evidence>
<feature type="domain" description="ABC transporter" evidence="8">
    <location>
        <begin position="10"/>
        <end position="261"/>
    </location>
</feature>
<evidence type="ECO:0000256" key="6">
    <source>
        <dbReference type="ARBA" id="ARBA00022840"/>
    </source>
</evidence>
<comment type="similarity">
    <text evidence="2">Belongs to the ABC transporter superfamily.</text>
</comment>
<dbReference type="Pfam" id="PF00005">
    <property type="entry name" value="ABC_tran"/>
    <property type="match status" value="1"/>
</dbReference>
<dbReference type="EMBL" id="CP096034">
    <property type="protein sequence ID" value="UPM55381.1"/>
    <property type="molecule type" value="Genomic_DNA"/>
</dbReference>
<dbReference type="PANTHER" id="PTHR43297:SF2">
    <property type="entry name" value="DIPEPTIDE TRANSPORT ATP-BINDING PROTEIN DPPD"/>
    <property type="match status" value="1"/>
</dbReference>
<dbReference type="PROSITE" id="PS50893">
    <property type="entry name" value="ABC_TRANSPORTER_2"/>
    <property type="match status" value="1"/>
</dbReference>
<keyword evidence="7" id="KW-0472">Membrane</keyword>
<dbReference type="CDD" id="cd03257">
    <property type="entry name" value="ABC_NikE_OppD_transporters"/>
    <property type="match status" value="1"/>
</dbReference>
<evidence type="ECO:0000256" key="2">
    <source>
        <dbReference type="ARBA" id="ARBA00005417"/>
    </source>
</evidence>
<dbReference type="InterPro" id="IPR017871">
    <property type="entry name" value="ABC_transporter-like_CS"/>
</dbReference>
<protein>
    <submittedName>
        <fullName evidence="9">ABC transporter ATP-binding protein</fullName>
    </submittedName>
</protein>
<dbReference type="NCBIfam" id="TIGR01727">
    <property type="entry name" value="oligo_HPY"/>
    <property type="match status" value="1"/>
</dbReference>
<dbReference type="GO" id="GO:0005524">
    <property type="term" value="F:ATP binding"/>
    <property type="evidence" value="ECO:0007669"/>
    <property type="project" value="UniProtKB-KW"/>
</dbReference>
<dbReference type="InterPro" id="IPR027417">
    <property type="entry name" value="P-loop_NTPase"/>
</dbReference>
<reference evidence="9 10" key="1">
    <citation type="submission" date="2022-04" db="EMBL/GenBank/DDBJ databases">
        <title>Mechanism of arsenic methylation and mitigation arsenic toxicity by Bacillus sp. LH14 from an Arsenic-Contaminated Paddy Soil.</title>
        <authorList>
            <person name="Wang D."/>
        </authorList>
    </citation>
    <scope>NUCLEOTIDE SEQUENCE [LARGE SCALE GENOMIC DNA]</scope>
    <source>
        <strain evidence="9 10">LH14</strain>
    </source>
</reference>
<dbReference type="PROSITE" id="PS00211">
    <property type="entry name" value="ABC_TRANSPORTER_1"/>
    <property type="match status" value="1"/>
</dbReference>
<name>A0ABY4JNF5_9BACI</name>
<dbReference type="InterPro" id="IPR013563">
    <property type="entry name" value="Oligopep_ABC_C"/>
</dbReference>
<comment type="subcellular location">
    <subcellularLocation>
        <location evidence="1">Cell membrane</location>
        <topology evidence="1">Peripheral membrane protein</topology>
    </subcellularLocation>
</comment>
<dbReference type="InterPro" id="IPR003439">
    <property type="entry name" value="ABC_transporter-like_ATP-bd"/>
</dbReference>